<dbReference type="Proteomes" id="UP001558652">
    <property type="component" value="Unassembled WGS sequence"/>
</dbReference>
<dbReference type="PROSITE" id="PS00517">
    <property type="entry name" value="RNASE_3_1"/>
    <property type="match status" value="1"/>
</dbReference>
<dbReference type="AlphaFoldDB" id="A0ABD0YVH8"/>
<dbReference type="FunFam" id="3.30.160.20:FF:000015">
    <property type="entry name" value="endoribonuclease Dicer"/>
    <property type="match status" value="1"/>
</dbReference>
<dbReference type="PANTHER" id="PTHR14950">
    <property type="entry name" value="DICER-RELATED"/>
    <property type="match status" value="1"/>
</dbReference>
<dbReference type="GO" id="GO:0046872">
    <property type="term" value="F:metal ion binding"/>
    <property type="evidence" value="ECO:0007669"/>
    <property type="project" value="UniProtKB-KW"/>
</dbReference>
<dbReference type="Pfam" id="PF00636">
    <property type="entry name" value="Ribonuclease_3"/>
    <property type="match status" value="1"/>
</dbReference>
<evidence type="ECO:0000259" key="6">
    <source>
        <dbReference type="PROSITE" id="PS50137"/>
    </source>
</evidence>
<dbReference type="InterPro" id="IPR036389">
    <property type="entry name" value="RNase_III_sf"/>
</dbReference>
<dbReference type="Pfam" id="PF20932">
    <property type="entry name" value="Dicer_dsRBD"/>
    <property type="match status" value="1"/>
</dbReference>
<dbReference type="InterPro" id="IPR014720">
    <property type="entry name" value="dsRBD_dom"/>
</dbReference>
<evidence type="ECO:0000256" key="4">
    <source>
        <dbReference type="ARBA" id="ARBA00022884"/>
    </source>
</evidence>
<protein>
    <submittedName>
        <fullName evidence="8">Uncharacterized protein</fullName>
    </submittedName>
</protein>
<dbReference type="SMART" id="SM00535">
    <property type="entry name" value="RIBOc"/>
    <property type="match status" value="1"/>
</dbReference>
<evidence type="ECO:0000313" key="8">
    <source>
        <dbReference type="EMBL" id="KAL1131352.1"/>
    </source>
</evidence>
<evidence type="ECO:0000256" key="5">
    <source>
        <dbReference type="PROSITE-ProRule" id="PRU00266"/>
    </source>
</evidence>
<proteinExistence type="predicted"/>
<dbReference type="InterPro" id="IPR000999">
    <property type="entry name" value="RNase_III_dom"/>
</dbReference>
<accession>A0ABD0YVH8</accession>
<keyword evidence="4 5" id="KW-0694">RNA-binding</keyword>
<reference evidence="8 9" key="1">
    <citation type="submission" date="2024-07" db="EMBL/GenBank/DDBJ databases">
        <title>Chromosome-level genome assembly of the water stick insect Ranatra chinensis (Heteroptera: Nepidae).</title>
        <authorList>
            <person name="Liu X."/>
        </authorList>
    </citation>
    <scope>NUCLEOTIDE SEQUENCE [LARGE SCALE GENOMIC DNA]</scope>
    <source>
        <strain evidence="8">Cailab_2021Rc</strain>
        <tissue evidence="8">Muscle</tissue>
    </source>
</reference>
<evidence type="ECO:0000259" key="7">
    <source>
        <dbReference type="PROSITE" id="PS50142"/>
    </source>
</evidence>
<gene>
    <name evidence="8" type="ORF">AAG570_010970</name>
</gene>
<dbReference type="EMBL" id="JBFDAA010000006">
    <property type="protein sequence ID" value="KAL1131352.1"/>
    <property type="molecule type" value="Genomic_DNA"/>
</dbReference>
<keyword evidence="2" id="KW-0378">Hydrolase</keyword>
<dbReference type="SUPFAM" id="SSF54768">
    <property type="entry name" value="dsRNA-binding domain-like"/>
    <property type="match status" value="1"/>
</dbReference>
<evidence type="ECO:0000256" key="2">
    <source>
        <dbReference type="ARBA" id="ARBA00022801"/>
    </source>
</evidence>
<feature type="domain" description="DRBM" evidence="6">
    <location>
        <begin position="238"/>
        <end position="304"/>
    </location>
</feature>
<sequence>MSWLGIKVLPRIEQSFDSDKIVRLVGSTLPINKVQVFYGHLQPPKSPLLRHIANPEGELERLLAGFSALERKLKYYFKDRAYLIQAMTHASYSPNRLTDCYQRLEFLGDAVLDYLITRHLYEDKRAHSPGALTDLRSALVNNTIFASLAVRHGFHKFFRHLSPGLGEVVQRFVTIQEENSHTISEEYYLVGEEAEDVEVPKALGDVFESVAGAIFLDSNMSLDTVWQVYYRMMKKEIVPKSPIRELLELEPETAKFGKPEKLADGRRVRVTVEVFGKGIFKGIGRNYRIAKCTAAKCALKQLKKKGLLARKLTYFNPPQEWGDQR</sequence>
<dbReference type="CDD" id="cd10843">
    <property type="entry name" value="DSRM_DICER"/>
    <property type="match status" value="1"/>
</dbReference>
<name>A0ABD0YVH8_9HEMI</name>
<evidence type="ECO:0000313" key="9">
    <source>
        <dbReference type="Proteomes" id="UP001558652"/>
    </source>
</evidence>
<dbReference type="PROSITE" id="PS50137">
    <property type="entry name" value="DS_RBD"/>
    <property type="match status" value="1"/>
</dbReference>
<dbReference type="Gene3D" id="3.30.160.20">
    <property type="match status" value="1"/>
</dbReference>
<dbReference type="GO" id="GO:0010468">
    <property type="term" value="P:regulation of gene expression"/>
    <property type="evidence" value="ECO:0007669"/>
    <property type="project" value="UniProtKB-ARBA"/>
</dbReference>
<dbReference type="SUPFAM" id="SSF69065">
    <property type="entry name" value="RNase III domain-like"/>
    <property type="match status" value="1"/>
</dbReference>
<dbReference type="CDD" id="cd00593">
    <property type="entry name" value="RIBOc"/>
    <property type="match status" value="1"/>
</dbReference>
<keyword evidence="3" id="KW-0460">Magnesium</keyword>
<organism evidence="8 9">
    <name type="scientific">Ranatra chinensis</name>
    <dbReference type="NCBI Taxonomy" id="642074"/>
    <lineage>
        <taxon>Eukaryota</taxon>
        <taxon>Metazoa</taxon>
        <taxon>Ecdysozoa</taxon>
        <taxon>Arthropoda</taxon>
        <taxon>Hexapoda</taxon>
        <taxon>Insecta</taxon>
        <taxon>Pterygota</taxon>
        <taxon>Neoptera</taxon>
        <taxon>Paraneoptera</taxon>
        <taxon>Hemiptera</taxon>
        <taxon>Heteroptera</taxon>
        <taxon>Panheteroptera</taxon>
        <taxon>Nepomorpha</taxon>
        <taxon>Nepidae</taxon>
        <taxon>Ranatrinae</taxon>
        <taxon>Ranatra</taxon>
    </lineage>
</organism>
<dbReference type="GO" id="GO:0016787">
    <property type="term" value="F:hydrolase activity"/>
    <property type="evidence" value="ECO:0007669"/>
    <property type="project" value="UniProtKB-KW"/>
</dbReference>
<dbReference type="FunFam" id="1.10.1520.10:FF:000005">
    <property type="entry name" value="Putative endoribonuclease dicer"/>
    <property type="match status" value="1"/>
</dbReference>
<dbReference type="PROSITE" id="PS50142">
    <property type="entry name" value="RNASE_3_2"/>
    <property type="match status" value="1"/>
</dbReference>
<keyword evidence="9" id="KW-1185">Reference proteome</keyword>
<dbReference type="PANTHER" id="PTHR14950:SF37">
    <property type="entry name" value="ENDORIBONUCLEASE DICER"/>
    <property type="match status" value="1"/>
</dbReference>
<feature type="domain" description="RNase III" evidence="7">
    <location>
        <begin position="66"/>
        <end position="219"/>
    </location>
</feature>
<keyword evidence="1" id="KW-0479">Metal-binding</keyword>
<evidence type="ECO:0000256" key="3">
    <source>
        <dbReference type="ARBA" id="ARBA00022842"/>
    </source>
</evidence>
<evidence type="ECO:0000256" key="1">
    <source>
        <dbReference type="ARBA" id="ARBA00022723"/>
    </source>
</evidence>
<dbReference type="InterPro" id="IPR044441">
    <property type="entry name" value="DICER_DSRM"/>
</dbReference>
<dbReference type="GO" id="GO:0003723">
    <property type="term" value="F:RNA binding"/>
    <property type="evidence" value="ECO:0007669"/>
    <property type="project" value="UniProtKB-UniRule"/>
</dbReference>
<dbReference type="Gene3D" id="1.10.1520.10">
    <property type="entry name" value="Ribonuclease III domain"/>
    <property type="match status" value="1"/>
</dbReference>
<comment type="caution">
    <text evidence="8">The sequence shown here is derived from an EMBL/GenBank/DDBJ whole genome shotgun (WGS) entry which is preliminary data.</text>
</comment>